<accession>K9DB68</accession>
<dbReference type="OrthoDB" id="103324at2"/>
<dbReference type="GO" id="GO:0071949">
    <property type="term" value="F:FAD binding"/>
    <property type="evidence" value="ECO:0007669"/>
    <property type="project" value="InterPro"/>
</dbReference>
<evidence type="ECO:0000313" key="2">
    <source>
        <dbReference type="EMBL" id="EKU81443.1"/>
    </source>
</evidence>
<dbReference type="HOGENOM" id="CLU_024648_6_2_4"/>
<dbReference type="AlphaFoldDB" id="K9DB68"/>
<sequence>MPAGDALDVGIDADVVVLGAGPAGCALALNLAPFRRVLVLDKGGPAPRRVGEALPAAAGRLLRDMRLERDFLAQGHAACHVTRSCWGSSALVEQDALRNLDGPGWHLDRARFDAWLADVARTRGAALLAGTRLAGLRRIDDGGARWQLEVRRHGQPLQIRAGLVVDASGRDGVLARHVGARRQARGKLVCGWLFGRDDGAATGASELHAEEDGWWYTASLPEQRRLLAFYTDADLPAARCAHTGPALLARLARTPALRASLAGARFDPEDGHGFCAAHGAALDRPWGDGWLAVGDAALAFDPLSSQGLFNALYTGLAGAEAAHRYLEGEAGALEDYGGETARIDLAYRRHLDAWYRMETRWPGHAFWRRRLDAAPSAVPA</sequence>
<dbReference type="Gene3D" id="3.30.9.100">
    <property type="match status" value="1"/>
</dbReference>
<dbReference type="Proteomes" id="UP000009874">
    <property type="component" value="Unassembled WGS sequence"/>
</dbReference>
<dbReference type="InterPro" id="IPR050816">
    <property type="entry name" value="Flavin-dep_Halogenase_NPB"/>
</dbReference>
<dbReference type="Gene3D" id="3.50.50.60">
    <property type="entry name" value="FAD/NAD(P)-binding domain"/>
    <property type="match status" value="1"/>
</dbReference>
<dbReference type="PANTHER" id="PTHR43747">
    <property type="entry name" value="FAD-BINDING PROTEIN"/>
    <property type="match status" value="1"/>
</dbReference>
<dbReference type="PATRIC" id="fig|883126.3.peg.3308"/>
<dbReference type="STRING" id="47229.LO55_506"/>
<name>K9DB68_9BURK</name>
<gene>
    <name evidence="2" type="ORF">HMPREF9710_03283</name>
</gene>
<proteinExistence type="predicted"/>
<comment type="caution">
    <text evidence="2">The sequence shown here is derived from an EMBL/GenBank/DDBJ whole genome shotgun (WGS) entry which is preliminary data.</text>
</comment>
<dbReference type="InterPro" id="IPR002938">
    <property type="entry name" value="FAD-bd"/>
</dbReference>
<evidence type="ECO:0000259" key="1">
    <source>
        <dbReference type="Pfam" id="PF01494"/>
    </source>
</evidence>
<organism evidence="2 3">
    <name type="scientific">Massilia timonae CCUG 45783</name>
    <dbReference type="NCBI Taxonomy" id="883126"/>
    <lineage>
        <taxon>Bacteria</taxon>
        <taxon>Pseudomonadati</taxon>
        <taxon>Pseudomonadota</taxon>
        <taxon>Betaproteobacteria</taxon>
        <taxon>Burkholderiales</taxon>
        <taxon>Oxalobacteraceae</taxon>
        <taxon>Telluria group</taxon>
        <taxon>Massilia</taxon>
    </lineage>
</organism>
<dbReference type="Pfam" id="PF01494">
    <property type="entry name" value="FAD_binding_3"/>
    <property type="match status" value="1"/>
</dbReference>
<dbReference type="SUPFAM" id="SSF51905">
    <property type="entry name" value="FAD/NAD(P)-binding domain"/>
    <property type="match status" value="1"/>
</dbReference>
<dbReference type="RefSeq" id="WP_005668182.1">
    <property type="nucleotide sequence ID" value="NZ_JH992924.1"/>
</dbReference>
<dbReference type="PANTHER" id="PTHR43747:SF1">
    <property type="entry name" value="SLR1998 PROTEIN"/>
    <property type="match status" value="1"/>
</dbReference>
<keyword evidence="3" id="KW-1185">Reference proteome</keyword>
<evidence type="ECO:0000313" key="3">
    <source>
        <dbReference type="Proteomes" id="UP000009874"/>
    </source>
</evidence>
<dbReference type="EMBL" id="AGZI01000041">
    <property type="protein sequence ID" value="EKU81443.1"/>
    <property type="molecule type" value="Genomic_DNA"/>
</dbReference>
<dbReference type="eggNOG" id="COG0644">
    <property type="taxonomic scope" value="Bacteria"/>
</dbReference>
<feature type="domain" description="FAD-binding" evidence="1">
    <location>
        <begin position="12"/>
        <end position="188"/>
    </location>
</feature>
<dbReference type="InterPro" id="IPR036188">
    <property type="entry name" value="FAD/NAD-bd_sf"/>
</dbReference>
<reference evidence="2 3" key="1">
    <citation type="submission" date="2012-09" db="EMBL/GenBank/DDBJ databases">
        <title>The Genome Sequence of Massilia timonae CCUG 45783.</title>
        <authorList>
            <consortium name="The Broad Institute Genome Sequencing Platform"/>
            <person name="Earl A."/>
            <person name="Ward D."/>
            <person name="Feldgarden M."/>
            <person name="Gevers D."/>
            <person name="Huys G."/>
            <person name="Walker B."/>
            <person name="Young S.K."/>
            <person name="Zeng Q."/>
            <person name="Gargeya S."/>
            <person name="Fitzgerald M."/>
            <person name="Haas B."/>
            <person name="Abouelleil A."/>
            <person name="Alvarado L."/>
            <person name="Arachchi H.M."/>
            <person name="Berlin A.M."/>
            <person name="Chapman S.B."/>
            <person name="Goldberg J."/>
            <person name="Griggs A."/>
            <person name="Gujja S."/>
            <person name="Hansen M."/>
            <person name="Howarth C."/>
            <person name="Imamovic A."/>
            <person name="Larimer J."/>
            <person name="McCowen C."/>
            <person name="Montmayeur A."/>
            <person name="Murphy C."/>
            <person name="Neiman D."/>
            <person name="Pearson M."/>
            <person name="Priest M."/>
            <person name="Roberts A."/>
            <person name="Saif S."/>
            <person name="Shea T."/>
            <person name="Sisk P."/>
            <person name="Sykes S."/>
            <person name="Wortman J."/>
            <person name="Nusbaum C."/>
            <person name="Birren B."/>
        </authorList>
    </citation>
    <scope>NUCLEOTIDE SEQUENCE [LARGE SCALE GENOMIC DNA]</scope>
    <source>
        <strain evidence="2 3">CCUG 45783</strain>
    </source>
</reference>
<protein>
    <recommendedName>
        <fullName evidence="1">FAD-binding domain-containing protein</fullName>
    </recommendedName>
</protein>